<feature type="domain" description="VWFA" evidence="5">
    <location>
        <begin position="148"/>
        <end position="253"/>
    </location>
</feature>
<evidence type="ECO:0000259" key="3">
    <source>
        <dbReference type="Pfam" id="PF07584"/>
    </source>
</evidence>
<dbReference type="SUPFAM" id="SSF53300">
    <property type="entry name" value="vWA-like"/>
    <property type="match status" value="1"/>
</dbReference>
<keyword evidence="7" id="KW-1185">Reference proteome</keyword>
<gene>
    <name evidence="6" type="ORF">Pla52n_39060</name>
</gene>
<dbReference type="InterPro" id="IPR036465">
    <property type="entry name" value="vWFA_dom_sf"/>
</dbReference>
<keyword evidence="2" id="KW-0812">Transmembrane</keyword>
<evidence type="ECO:0000259" key="5">
    <source>
        <dbReference type="Pfam" id="PF13519"/>
    </source>
</evidence>
<dbReference type="CDD" id="cd00198">
    <property type="entry name" value="vWFA"/>
    <property type="match status" value="1"/>
</dbReference>
<evidence type="ECO:0000313" key="7">
    <source>
        <dbReference type="Proteomes" id="UP000320176"/>
    </source>
</evidence>
<dbReference type="Pfam" id="PF13519">
    <property type="entry name" value="VWA_2"/>
    <property type="match status" value="1"/>
</dbReference>
<dbReference type="SUPFAM" id="SSF52317">
    <property type="entry name" value="Class I glutamine amidotransferase-like"/>
    <property type="match status" value="1"/>
</dbReference>
<sequence length="878" mass="94551">MTLLNGVAMFAVLTVIVPILIHLRKRRKSKVVDWPAMHFLTRTVTSRRRGVTLENLLLLLLRCLLVLLFVLAMARPAIESGRTFSWLIFFLLAGCGLLLLTMAIVSGWQLRNRIIGVIAAALLFAVATATLSVGPASLVDSEMDRDIALVIDSSMTMTVGDGEASHFEKAIAQTRSLVETLTGNSTVSIVLAGPITETVEGSPFRNLRRADEVLGTLAPVAGDSDLGSAIQQATSLLKRTPNTRKQVLLLTDDQLCAWESLENTLPLAGGSNAVAAGERRSLPKSLSNGNASLPAPSSRPSQREDEVGFETVSSAEIACAAIVAHMPKKTTNVSVDRLEIKSSLVTAGRPVSIEVEVRNGGSTTVQNVAVKLLVDGREAAADSLIQVEPGVSSTVRFLQAFPKSGQHVVSGSIEIADQLSEDNRIDSVIDVIPHLSILVVNGSTDPDPAQQSATFVQLALDPTSLREPPNGDDIGNANRAIIATSIEASRLEEIDSLESFQLVMLCDVPRLPIDAAERLARFVQEGGGLWVIPGEQADTSFYNHWRVPQSDESIMPAQLGQRTQWIGEPTPDGRIPRLGVALDVAGRPFISDLFERGGHDLADISLFQFWSMTPSEQAIVGMRLTNGESLFAEQSLGRGRVLVQSVSLARRDSTFPATLGFPVLMHLWTHHLAASHTVTSNIEPTSDFLTDMSERMDPTQRIGTLQLSEPSGSKREITVSWEQDSPVAQVGRVAVPGIYELKHAKTGAPVTSFAVHRNKDESDLSAVSEDRLSEVSRELGIEFIDDVCQLAAPVVSETVGAEIWDTLLFTVLWLLAGESLVTKWIRSRRKVAPTKASESNGLQVNPFPVAPFATAMKSSGLWEDVSKGESVGASVGAP</sequence>
<organism evidence="6 7">
    <name type="scientific">Stieleria varia</name>
    <dbReference type="NCBI Taxonomy" id="2528005"/>
    <lineage>
        <taxon>Bacteria</taxon>
        <taxon>Pseudomonadati</taxon>
        <taxon>Planctomycetota</taxon>
        <taxon>Planctomycetia</taxon>
        <taxon>Pirellulales</taxon>
        <taxon>Pirellulaceae</taxon>
        <taxon>Stieleria</taxon>
    </lineage>
</organism>
<feature type="transmembrane region" description="Helical" evidence="2">
    <location>
        <begin position="56"/>
        <end position="78"/>
    </location>
</feature>
<name>A0A5C6AUV3_9BACT</name>
<dbReference type="InterPro" id="IPR013783">
    <property type="entry name" value="Ig-like_fold"/>
</dbReference>
<dbReference type="Proteomes" id="UP000320176">
    <property type="component" value="Unassembled WGS sequence"/>
</dbReference>
<protein>
    <recommendedName>
        <fullName evidence="8">VWFA domain-containing protein</fullName>
    </recommendedName>
</protein>
<dbReference type="Pfam" id="PF07705">
    <property type="entry name" value="CARDB"/>
    <property type="match status" value="1"/>
</dbReference>
<evidence type="ECO:0008006" key="8">
    <source>
        <dbReference type="Google" id="ProtNLM"/>
    </source>
</evidence>
<feature type="transmembrane region" description="Helical" evidence="2">
    <location>
        <begin position="84"/>
        <end position="105"/>
    </location>
</feature>
<keyword evidence="2" id="KW-1133">Transmembrane helix</keyword>
<dbReference type="PANTHER" id="PTHR37464">
    <property type="entry name" value="BLL2463 PROTEIN"/>
    <property type="match status" value="1"/>
</dbReference>
<evidence type="ECO:0000256" key="1">
    <source>
        <dbReference type="SAM" id="MobiDB-lite"/>
    </source>
</evidence>
<evidence type="ECO:0000313" key="6">
    <source>
        <dbReference type="EMBL" id="TWU02846.1"/>
    </source>
</evidence>
<dbReference type="NCBIfam" id="TIGR02226">
    <property type="entry name" value="two_anch"/>
    <property type="match status" value="1"/>
</dbReference>
<feature type="region of interest" description="Disordered" evidence="1">
    <location>
        <begin position="276"/>
        <end position="307"/>
    </location>
</feature>
<dbReference type="Gene3D" id="3.40.50.880">
    <property type="match status" value="1"/>
</dbReference>
<dbReference type="PANTHER" id="PTHR37464:SF1">
    <property type="entry name" value="BLL2463 PROTEIN"/>
    <property type="match status" value="1"/>
</dbReference>
<dbReference type="EMBL" id="SJPN01000004">
    <property type="protein sequence ID" value="TWU02846.1"/>
    <property type="molecule type" value="Genomic_DNA"/>
</dbReference>
<dbReference type="InterPro" id="IPR024163">
    <property type="entry name" value="Aerotolerance_reg_N"/>
</dbReference>
<feature type="domain" description="CARDB" evidence="4">
    <location>
        <begin position="342"/>
        <end position="423"/>
    </location>
</feature>
<dbReference type="RefSeq" id="WP_146521097.1">
    <property type="nucleotide sequence ID" value="NZ_CP151726.1"/>
</dbReference>
<dbReference type="Gene3D" id="3.40.50.410">
    <property type="entry name" value="von Willebrand factor, type A domain"/>
    <property type="match status" value="1"/>
</dbReference>
<dbReference type="InterPro" id="IPR011635">
    <property type="entry name" value="CARDB"/>
</dbReference>
<evidence type="ECO:0000259" key="4">
    <source>
        <dbReference type="Pfam" id="PF07705"/>
    </source>
</evidence>
<evidence type="ECO:0000256" key="2">
    <source>
        <dbReference type="SAM" id="Phobius"/>
    </source>
</evidence>
<dbReference type="InterPro" id="IPR002035">
    <property type="entry name" value="VWF_A"/>
</dbReference>
<comment type="caution">
    <text evidence="6">The sequence shown here is derived from an EMBL/GenBank/DDBJ whole genome shotgun (WGS) entry which is preliminary data.</text>
</comment>
<feature type="transmembrane region" description="Helical" evidence="2">
    <location>
        <begin position="117"/>
        <end position="138"/>
    </location>
</feature>
<reference evidence="6 7" key="1">
    <citation type="submission" date="2019-02" db="EMBL/GenBank/DDBJ databases">
        <title>Deep-cultivation of Planctomycetes and their phenomic and genomic characterization uncovers novel biology.</title>
        <authorList>
            <person name="Wiegand S."/>
            <person name="Jogler M."/>
            <person name="Boedeker C."/>
            <person name="Pinto D."/>
            <person name="Vollmers J."/>
            <person name="Rivas-Marin E."/>
            <person name="Kohn T."/>
            <person name="Peeters S.H."/>
            <person name="Heuer A."/>
            <person name="Rast P."/>
            <person name="Oberbeckmann S."/>
            <person name="Bunk B."/>
            <person name="Jeske O."/>
            <person name="Meyerdierks A."/>
            <person name="Storesund J.E."/>
            <person name="Kallscheuer N."/>
            <person name="Luecker S."/>
            <person name="Lage O.M."/>
            <person name="Pohl T."/>
            <person name="Merkel B.J."/>
            <person name="Hornburger P."/>
            <person name="Mueller R.-W."/>
            <person name="Bruemmer F."/>
            <person name="Labrenz M."/>
            <person name="Spormann A.M."/>
            <person name="Op Den Camp H."/>
            <person name="Overmann J."/>
            <person name="Amann R."/>
            <person name="Jetten M.S.M."/>
            <person name="Mascher T."/>
            <person name="Medema M.H."/>
            <person name="Devos D.P."/>
            <person name="Kaster A.-K."/>
            <person name="Ovreas L."/>
            <person name="Rohde M."/>
            <person name="Galperin M.Y."/>
            <person name="Jogler C."/>
        </authorList>
    </citation>
    <scope>NUCLEOTIDE SEQUENCE [LARGE SCALE GENOMIC DNA]</scope>
    <source>
        <strain evidence="6 7">Pla52n</strain>
    </source>
</reference>
<dbReference type="Gene3D" id="2.60.40.10">
    <property type="entry name" value="Immunoglobulins"/>
    <property type="match status" value="1"/>
</dbReference>
<feature type="transmembrane region" description="Helical" evidence="2">
    <location>
        <begin position="6"/>
        <end position="23"/>
    </location>
</feature>
<proteinExistence type="predicted"/>
<feature type="domain" description="Aerotolerance regulator N-terminal" evidence="3">
    <location>
        <begin position="1"/>
        <end position="76"/>
    </location>
</feature>
<dbReference type="OrthoDB" id="247959at2"/>
<accession>A0A5C6AUV3</accession>
<dbReference type="AlphaFoldDB" id="A0A5C6AUV3"/>
<dbReference type="Pfam" id="PF07584">
    <property type="entry name" value="BatA"/>
    <property type="match status" value="1"/>
</dbReference>
<keyword evidence="2" id="KW-0472">Membrane</keyword>
<dbReference type="InterPro" id="IPR029062">
    <property type="entry name" value="Class_I_gatase-like"/>
</dbReference>
<dbReference type="InterPro" id="IPR011933">
    <property type="entry name" value="Double_TM_dom"/>
</dbReference>